<evidence type="ECO:0000313" key="2">
    <source>
        <dbReference type="EMBL" id="KJL47248.1"/>
    </source>
</evidence>
<dbReference type="Proteomes" id="UP000033900">
    <property type="component" value="Unassembled WGS sequence"/>
</dbReference>
<keyword evidence="3" id="KW-1185">Reference proteome</keyword>
<dbReference type="PATRIC" id="fig|273678.4.peg.2041"/>
<gene>
    <name evidence="2" type="ORF">RS84_02038</name>
</gene>
<name>A0A0M2HS03_9MICO</name>
<organism evidence="2 3">
    <name type="scientific">Microbacterium hydrocarbonoxydans</name>
    <dbReference type="NCBI Taxonomy" id="273678"/>
    <lineage>
        <taxon>Bacteria</taxon>
        <taxon>Bacillati</taxon>
        <taxon>Actinomycetota</taxon>
        <taxon>Actinomycetes</taxon>
        <taxon>Micrococcales</taxon>
        <taxon>Microbacteriaceae</taxon>
        <taxon>Microbacterium</taxon>
    </lineage>
</organism>
<reference evidence="2 3" key="1">
    <citation type="submission" date="2015-02" db="EMBL/GenBank/DDBJ databases">
        <title>Draft genome sequences of ten Microbacterium spp. with emphasis on heavy metal contaminated environments.</title>
        <authorList>
            <person name="Corretto E."/>
        </authorList>
    </citation>
    <scope>NUCLEOTIDE SEQUENCE [LARGE SCALE GENOMIC DNA]</scope>
    <source>
        <strain evidence="2 3">SA35</strain>
    </source>
</reference>
<dbReference type="EMBL" id="JYJB01000009">
    <property type="protein sequence ID" value="KJL47248.1"/>
    <property type="molecule type" value="Genomic_DNA"/>
</dbReference>
<feature type="compositionally biased region" description="Basic and acidic residues" evidence="1">
    <location>
        <begin position="1"/>
        <end position="11"/>
    </location>
</feature>
<evidence type="ECO:0000313" key="3">
    <source>
        <dbReference type="Proteomes" id="UP000033900"/>
    </source>
</evidence>
<protein>
    <submittedName>
        <fullName evidence="2">Uncharacterized protein</fullName>
    </submittedName>
</protein>
<accession>A0A0M2HS03</accession>
<proteinExistence type="predicted"/>
<evidence type="ECO:0000256" key="1">
    <source>
        <dbReference type="SAM" id="MobiDB-lite"/>
    </source>
</evidence>
<dbReference type="AlphaFoldDB" id="A0A0M2HS03"/>
<sequence>MVTADAGEHADGGGSGDDAASQNSIMPAVRAADTQRAPLISAQADAIPSGPPAVHFEWGYAC</sequence>
<comment type="caution">
    <text evidence="2">The sequence shown here is derived from an EMBL/GenBank/DDBJ whole genome shotgun (WGS) entry which is preliminary data.</text>
</comment>
<dbReference type="RefSeq" id="WP_045257665.1">
    <property type="nucleotide sequence ID" value="NZ_JYJB01000009.1"/>
</dbReference>
<feature type="region of interest" description="Disordered" evidence="1">
    <location>
        <begin position="1"/>
        <end position="37"/>
    </location>
</feature>